<protein>
    <submittedName>
        <fullName evidence="2">Haloacid dehalogenase-like hydrolase</fullName>
    </submittedName>
</protein>
<reference evidence="2" key="1">
    <citation type="submission" date="2017-02" db="UniProtKB">
        <authorList>
            <consortium name="WormBaseParasite"/>
        </authorList>
    </citation>
    <scope>IDENTIFICATION</scope>
</reference>
<dbReference type="Gene3D" id="3.40.50.1000">
    <property type="entry name" value="HAD superfamily/HAD-like"/>
    <property type="match status" value="1"/>
</dbReference>
<dbReference type="AlphaFoldDB" id="A0A0N4ZBH0"/>
<dbReference type="CDD" id="cd01427">
    <property type="entry name" value="HAD_like"/>
    <property type="match status" value="1"/>
</dbReference>
<dbReference type="STRING" id="131310.A0A0N4ZBH0"/>
<name>A0A0N4ZBH0_PARTI</name>
<dbReference type="Gene3D" id="1.10.150.240">
    <property type="entry name" value="Putative phosphatase, domain 2"/>
    <property type="match status" value="1"/>
</dbReference>
<accession>A0A0N4ZBH0</accession>
<sequence length="304" mass="34024">MALRFGVLLSRFFVNKQFIIRSSSSKVEMQYVIPAEGKEHRIDKNINFENIFEEKRKVIKKVYLEKPKLIIFDKDGTLICFHAMWVPWVKGYVENIEKISGILLSSILYKRLGFCAGTEKVLPGLLAEGTMKQIRDATINILISFGVSKKDAEEIVTKVSIMMKERQEKGQYVKQVTDLQQLLGDLKSDNIKVAICTSDSRKNTLHTLTILGITPFIDYIGCGDDDGSIPKPDPSNALKICSRLNVSPSQTLMVGDTLTDLKMAHYAKLAGGIGVLTGVGNDSLLRPYSKLMVNDVSQIPHHFK</sequence>
<dbReference type="InterPro" id="IPR036412">
    <property type="entry name" value="HAD-like_sf"/>
</dbReference>
<dbReference type="InterPro" id="IPR023214">
    <property type="entry name" value="HAD_sf"/>
</dbReference>
<dbReference type="WBParaSite" id="PTRK_0000488200.1">
    <property type="protein sequence ID" value="PTRK_0000488200.1"/>
    <property type="gene ID" value="PTRK_0000488200"/>
</dbReference>
<dbReference type="InterPro" id="IPR023198">
    <property type="entry name" value="PGP-like_dom2"/>
</dbReference>
<evidence type="ECO:0000313" key="1">
    <source>
        <dbReference type="Proteomes" id="UP000038045"/>
    </source>
</evidence>
<dbReference type="NCBIfam" id="TIGR01549">
    <property type="entry name" value="HAD-SF-IA-v1"/>
    <property type="match status" value="1"/>
</dbReference>
<dbReference type="SFLD" id="SFLDS00003">
    <property type="entry name" value="Haloacid_Dehalogenase"/>
    <property type="match status" value="1"/>
</dbReference>
<dbReference type="GO" id="GO:0008967">
    <property type="term" value="F:phosphoglycolate phosphatase activity"/>
    <property type="evidence" value="ECO:0007669"/>
    <property type="project" value="TreeGrafter"/>
</dbReference>
<keyword evidence="1" id="KW-1185">Reference proteome</keyword>
<dbReference type="InterPro" id="IPR050155">
    <property type="entry name" value="HAD-like_hydrolase_sf"/>
</dbReference>
<dbReference type="Proteomes" id="UP000038045">
    <property type="component" value="Unplaced"/>
</dbReference>
<proteinExistence type="predicted"/>
<evidence type="ECO:0000313" key="2">
    <source>
        <dbReference type="WBParaSite" id="PTRK_0000488200.1"/>
    </source>
</evidence>
<dbReference type="InterPro" id="IPR006439">
    <property type="entry name" value="HAD-SF_hydro_IA"/>
</dbReference>
<dbReference type="GO" id="GO:0006281">
    <property type="term" value="P:DNA repair"/>
    <property type="evidence" value="ECO:0007669"/>
    <property type="project" value="TreeGrafter"/>
</dbReference>
<organism evidence="1 2">
    <name type="scientific">Parastrongyloides trichosuri</name>
    <name type="common">Possum-specific nematode worm</name>
    <dbReference type="NCBI Taxonomy" id="131310"/>
    <lineage>
        <taxon>Eukaryota</taxon>
        <taxon>Metazoa</taxon>
        <taxon>Ecdysozoa</taxon>
        <taxon>Nematoda</taxon>
        <taxon>Chromadorea</taxon>
        <taxon>Rhabditida</taxon>
        <taxon>Tylenchina</taxon>
        <taxon>Panagrolaimomorpha</taxon>
        <taxon>Strongyloidoidea</taxon>
        <taxon>Strongyloididae</taxon>
        <taxon>Parastrongyloides</taxon>
    </lineage>
</organism>
<dbReference type="SFLD" id="SFLDG01129">
    <property type="entry name" value="C1.5:_HAD__Beta-PGM__Phosphata"/>
    <property type="match status" value="1"/>
</dbReference>
<dbReference type="PANTHER" id="PTHR43434">
    <property type="entry name" value="PHOSPHOGLYCOLATE PHOSPHATASE"/>
    <property type="match status" value="1"/>
</dbReference>
<dbReference type="SUPFAM" id="SSF56784">
    <property type="entry name" value="HAD-like"/>
    <property type="match status" value="1"/>
</dbReference>
<dbReference type="PANTHER" id="PTHR43434:SF22">
    <property type="entry name" value="PHOSPHOGLYCOLATE PHOSPHATASE"/>
    <property type="match status" value="1"/>
</dbReference>
<dbReference type="Pfam" id="PF00702">
    <property type="entry name" value="Hydrolase"/>
    <property type="match status" value="1"/>
</dbReference>